<dbReference type="Pfam" id="PF13401">
    <property type="entry name" value="AAA_22"/>
    <property type="match status" value="1"/>
</dbReference>
<dbReference type="SUPFAM" id="SSF52540">
    <property type="entry name" value="P-loop containing nucleoside triphosphate hydrolases"/>
    <property type="match status" value="1"/>
</dbReference>
<dbReference type="CDD" id="cd00009">
    <property type="entry name" value="AAA"/>
    <property type="match status" value="1"/>
</dbReference>
<evidence type="ECO:0000256" key="1">
    <source>
        <dbReference type="ARBA" id="ARBA00006184"/>
    </source>
</evidence>
<dbReference type="InterPro" id="IPR050311">
    <property type="entry name" value="ORC1/CDC6"/>
</dbReference>
<dbReference type="Gene3D" id="1.10.10.10">
    <property type="entry name" value="Winged helix-like DNA-binding domain superfamily/Winged helix DNA-binding domain"/>
    <property type="match status" value="1"/>
</dbReference>
<name>A0ABD5T7K3_9EURY</name>
<organism evidence="7 8">
    <name type="scientific">Halorubrum pallidum</name>
    <dbReference type="NCBI Taxonomy" id="1526114"/>
    <lineage>
        <taxon>Archaea</taxon>
        <taxon>Methanobacteriati</taxon>
        <taxon>Methanobacteriota</taxon>
        <taxon>Stenosarchaea group</taxon>
        <taxon>Halobacteria</taxon>
        <taxon>Halobacteriales</taxon>
        <taxon>Haloferacaceae</taxon>
        <taxon>Halorubrum</taxon>
    </lineage>
</organism>
<accession>A0ABD5T7K3</accession>
<dbReference type="Pfam" id="PF22703">
    <property type="entry name" value="Cdc6_lid"/>
    <property type="match status" value="1"/>
</dbReference>
<protein>
    <recommendedName>
        <fullName evidence="5">ORC1-type DNA replication protein</fullName>
    </recommendedName>
</protein>
<gene>
    <name evidence="7" type="ORF">ACFQDD_07000</name>
</gene>
<comment type="function">
    <text evidence="5">Involved in regulation of DNA replication.</text>
</comment>
<dbReference type="InterPro" id="IPR049945">
    <property type="entry name" value="AAA_22"/>
</dbReference>
<keyword evidence="4 5" id="KW-0067">ATP-binding</keyword>
<dbReference type="PANTHER" id="PTHR10763">
    <property type="entry name" value="CELL DIVISION CONTROL PROTEIN 6-RELATED"/>
    <property type="match status" value="1"/>
</dbReference>
<evidence type="ECO:0000256" key="4">
    <source>
        <dbReference type="ARBA" id="ARBA00022840"/>
    </source>
</evidence>
<dbReference type="InterPro" id="IPR027417">
    <property type="entry name" value="P-loop_NTPase"/>
</dbReference>
<dbReference type="AlphaFoldDB" id="A0ABD5T7K3"/>
<dbReference type="Proteomes" id="UP001596274">
    <property type="component" value="Unassembled WGS sequence"/>
</dbReference>
<dbReference type="InterPro" id="IPR055237">
    <property type="entry name" value="Cdc6_lid"/>
</dbReference>
<dbReference type="SMART" id="SM00382">
    <property type="entry name" value="AAA"/>
    <property type="match status" value="1"/>
</dbReference>
<dbReference type="InterPro" id="IPR003593">
    <property type="entry name" value="AAA+_ATPase"/>
</dbReference>
<sequence length="398" mass="44498">MDRLRDAYIPDEVLHRRDQIEELRMALMPAVNGDTPSHPFLVGPNGTGKTLVTKHVTSQMKEYIDEKNEDRPPEEQQAVSIVYTNCADCTSGYAATIRAANQMLPEGERLSETGHSSREVNKRLFNAINEQGDIVVLVLDEIGGADDLNDLFYQASRGNQPGTYLDGTKLCVICTANNLSFRDNFNSAVRSSLVEHTIEFPAYDANEIRDILEMRADKAFTEQGIHESAVQLAAALAGQQNGDARYGLDMLLKGGQYAMNAGESPVTDDHIRRGKEKVDRTRMDSQVSTYSETGQLIIASLAHAMKKAENMPESAQITGATVQKIYERACEALDRNVVQKQNFYSYLRDFSDNEIVEVSRNTNKNGNEYRLYYPPESVLQAISPELQEELRSETKLID</sequence>
<feature type="binding site" evidence="5">
    <location>
        <position position="215"/>
    </location>
    <ligand>
        <name>ATP</name>
        <dbReference type="ChEBI" id="CHEBI:30616"/>
    </ligand>
</feature>
<dbReference type="PANTHER" id="PTHR10763:SF26">
    <property type="entry name" value="CELL DIVISION CONTROL PROTEIN 6 HOMOLOG"/>
    <property type="match status" value="1"/>
</dbReference>
<dbReference type="Gene3D" id="1.10.8.60">
    <property type="match status" value="1"/>
</dbReference>
<feature type="domain" description="AAA+ ATPase" evidence="6">
    <location>
        <begin position="35"/>
        <end position="199"/>
    </location>
</feature>
<feature type="binding site" evidence="5">
    <location>
        <begin position="47"/>
        <end position="51"/>
    </location>
    <ligand>
        <name>ATP</name>
        <dbReference type="ChEBI" id="CHEBI:30616"/>
    </ligand>
</feature>
<keyword evidence="2 5" id="KW-0235">DNA replication</keyword>
<dbReference type="HAMAP" id="MF_01407">
    <property type="entry name" value="ORC1_type_DNA_replic_protein"/>
    <property type="match status" value="1"/>
</dbReference>
<dbReference type="InterPro" id="IPR015163">
    <property type="entry name" value="Cdc6_C"/>
</dbReference>
<dbReference type="EMBL" id="JBHSWT010000317">
    <property type="protein sequence ID" value="MFC6771265.1"/>
    <property type="molecule type" value="Genomic_DNA"/>
</dbReference>
<reference evidence="7 8" key="1">
    <citation type="journal article" date="2019" name="Int. J. Syst. Evol. Microbiol.">
        <title>The Global Catalogue of Microorganisms (GCM) 10K type strain sequencing project: providing services to taxonomists for standard genome sequencing and annotation.</title>
        <authorList>
            <consortium name="The Broad Institute Genomics Platform"/>
            <consortium name="The Broad Institute Genome Sequencing Center for Infectious Disease"/>
            <person name="Wu L."/>
            <person name="Ma J."/>
        </authorList>
    </citation>
    <scope>NUCLEOTIDE SEQUENCE [LARGE SCALE GENOMIC DNA]</scope>
    <source>
        <strain evidence="7 8">PJ61</strain>
    </source>
</reference>
<keyword evidence="3 5" id="KW-0547">Nucleotide-binding</keyword>
<proteinExistence type="inferred from homology"/>
<dbReference type="NCBIfam" id="TIGR02928">
    <property type="entry name" value="orc1/cdc6 family replication initiation protein"/>
    <property type="match status" value="1"/>
</dbReference>
<dbReference type="Gene3D" id="3.40.50.300">
    <property type="entry name" value="P-loop containing nucleotide triphosphate hydrolases"/>
    <property type="match status" value="1"/>
</dbReference>
<comment type="caution">
    <text evidence="7">The sequence shown here is derived from an EMBL/GenBank/DDBJ whole genome shotgun (WGS) entry which is preliminary data.</text>
</comment>
<evidence type="ECO:0000313" key="8">
    <source>
        <dbReference type="Proteomes" id="UP001596274"/>
    </source>
</evidence>
<evidence type="ECO:0000256" key="2">
    <source>
        <dbReference type="ARBA" id="ARBA00022705"/>
    </source>
</evidence>
<evidence type="ECO:0000256" key="5">
    <source>
        <dbReference type="HAMAP-Rule" id="MF_01407"/>
    </source>
</evidence>
<comment type="similarity">
    <text evidence="1 5">Belongs to the CDC6/cdc18 family.</text>
</comment>
<evidence type="ECO:0000259" key="6">
    <source>
        <dbReference type="SMART" id="SM00382"/>
    </source>
</evidence>
<evidence type="ECO:0000256" key="3">
    <source>
        <dbReference type="ARBA" id="ARBA00022741"/>
    </source>
</evidence>
<evidence type="ECO:0000313" key="7">
    <source>
        <dbReference type="EMBL" id="MFC6771265.1"/>
    </source>
</evidence>
<dbReference type="Pfam" id="PF09079">
    <property type="entry name" value="WHD_Cdc6"/>
    <property type="match status" value="1"/>
</dbReference>
<keyword evidence="8" id="KW-1185">Reference proteome</keyword>
<feature type="binding site" evidence="5">
    <location>
        <position position="203"/>
    </location>
    <ligand>
        <name>ATP</name>
        <dbReference type="ChEBI" id="CHEBI:30616"/>
    </ligand>
</feature>
<dbReference type="GO" id="GO:0005524">
    <property type="term" value="F:ATP binding"/>
    <property type="evidence" value="ECO:0007669"/>
    <property type="project" value="UniProtKB-UniRule"/>
</dbReference>
<dbReference type="GO" id="GO:0006260">
    <property type="term" value="P:DNA replication"/>
    <property type="evidence" value="ECO:0007669"/>
    <property type="project" value="UniProtKB-UniRule"/>
</dbReference>
<dbReference type="InterPro" id="IPR036388">
    <property type="entry name" value="WH-like_DNA-bd_sf"/>
</dbReference>
<dbReference type="InterPro" id="IPR014277">
    <property type="entry name" value="Orc1/Cdc6_arc"/>
</dbReference>